<comment type="similarity">
    <text evidence="1">Belongs to the class-I aminoacyl-tRNA synthetase family. MetG type 1 subfamily.</text>
</comment>
<dbReference type="Proteomes" id="UP000029223">
    <property type="component" value="Unassembled WGS sequence"/>
</dbReference>
<evidence type="ECO:0000259" key="9">
    <source>
        <dbReference type="Pfam" id="PF19303"/>
    </source>
</evidence>
<gene>
    <name evidence="10" type="ORF">JCM19239_5526</name>
</gene>
<evidence type="ECO:0000256" key="1">
    <source>
        <dbReference type="ARBA" id="ARBA00008258"/>
    </source>
</evidence>
<evidence type="ECO:0000313" key="10">
    <source>
        <dbReference type="EMBL" id="GAL27179.1"/>
    </source>
</evidence>
<dbReference type="Gene3D" id="3.40.50.620">
    <property type="entry name" value="HUPs"/>
    <property type="match status" value="1"/>
</dbReference>
<keyword evidence="4 7" id="KW-0067">ATP-binding</keyword>
<dbReference type="PANTHER" id="PTHR45765">
    <property type="entry name" value="METHIONINE--TRNA LIGASE"/>
    <property type="match status" value="1"/>
</dbReference>
<dbReference type="EMBL" id="BBMS01000026">
    <property type="protein sequence ID" value="GAL27179.1"/>
    <property type="molecule type" value="Genomic_DNA"/>
</dbReference>
<reference evidence="11" key="2">
    <citation type="submission" date="2014-09" db="EMBL/GenBank/DDBJ databases">
        <authorList>
            <consortium name="NBRP consortium"/>
            <person name="Sawabe T."/>
            <person name="Meirelles P."/>
            <person name="Nakanishi M."/>
            <person name="Sayaka M."/>
            <person name="Hattori M."/>
            <person name="Ohkuma M."/>
        </authorList>
    </citation>
    <scope>NUCLEOTIDE SEQUENCE [LARGE SCALE GENOMIC DNA]</scope>
    <source>
        <strain evidence="11">JCM 19239</strain>
    </source>
</reference>
<organism evidence="10 11">
    <name type="scientific">Vibrio variabilis</name>
    <dbReference type="NCBI Taxonomy" id="990271"/>
    <lineage>
        <taxon>Bacteria</taxon>
        <taxon>Pseudomonadati</taxon>
        <taxon>Pseudomonadota</taxon>
        <taxon>Gammaproteobacteria</taxon>
        <taxon>Vibrionales</taxon>
        <taxon>Vibrionaceae</taxon>
        <taxon>Vibrio</taxon>
    </lineage>
</organism>
<feature type="domain" description="Methionyl/Leucyl tRNA synthetase" evidence="8">
    <location>
        <begin position="1"/>
        <end position="64"/>
    </location>
</feature>
<keyword evidence="2 7" id="KW-0436">Ligase</keyword>
<keyword evidence="5 7" id="KW-0648">Protein biosynthesis</keyword>
<name>A0ABQ0JEI8_9VIBR</name>
<sequence>MSKSKGTFIKAATYLDHLDPECLRYYYAAKLNSRIDDLDLNLEDFTQRVNADVVNKIVNLASRNAGFITKRFEGKLSDDFAEPELYNEFVAAADRIAELYETREFGRAIREITALADKANQYVDEKAPWVVAKEEGKDQELQDICSVGINLFRVLMTYLKPVMPALAARTEAFLNETLTWEGIAAPLTGHEITKFKALFNRIDPKKVEA</sequence>
<dbReference type="EC" id="6.1.1.10" evidence="10"/>
<dbReference type="InterPro" id="IPR014729">
    <property type="entry name" value="Rossmann-like_a/b/a_fold"/>
</dbReference>
<dbReference type="Gene3D" id="1.10.730.10">
    <property type="entry name" value="Isoleucyl-tRNA Synthetase, Domain 1"/>
    <property type="match status" value="1"/>
</dbReference>
<dbReference type="CDD" id="cd07957">
    <property type="entry name" value="Anticodon_Ia_Met"/>
    <property type="match status" value="1"/>
</dbReference>
<dbReference type="InterPro" id="IPR041872">
    <property type="entry name" value="Anticodon_Met"/>
</dbReference>
<evidence type="ECO:0000256" key="4">
    <source>
        <dbReference type="ARBA" id="ARBA00022840"/>
    </source>
</evidence>
<evidence type="ECO:0000256" key="3">
    <source>
        <dbReference type="ARBA" id="ARBA00022741"/>
    </source>
</evidence>
<evidence type="ECO:0000313" key="11">
    <source>
        <dbReference type="Proteomes" id="UP000029223"/>
    </source>
</evidence>
<proteinExistence type="inferred from homology"/>
<keyword evidence="11" id="KW-1185">Reference proteome</keyword>
<dbReference type="SUPFAM" id="SSF47323">
    <property type="entry name" value="Anticodon-binding domain of a subclass of class I aminoacyl-tRNA synthetases"/>
    <property type="match status" value="1"/>
</dbReference>
<dbReference type="InterPro" id="IPR023458">
    <property type="entry name" value="Met-tRNA_ligase_1"/>
</dbReference>
<protein>
    <submittedName>
        <fullName evidence="10">Methionyl-tRNA synthetase</fullName>
        <ecNumber evidence="10">6.1.1.10</ecNumber>
    </submittedName>
</protein>
<evidence type="ECO:0000256" key="6">
    <source>
        <dbReference type="ARBA" id="ARBA00023146"/>
    </source>
</evidence>
<dbReference type="GO" id="GO:0004825">
    <property type="term" value="F:methionine-tRNA ligase activity"/>
    <property type="evidence" value="ECO:0007669"/>
    <property type="project" value="UniProtKB-EC"/>
</dbReference>
<keyword evidence="3 7" id="KW-0547">Nucleotide-binding</keyword>
<keyword evidence="6 7" id="KW-0030">Aminoacyl-tRNA synthetase</keyword>
<reference evidence="11" key="1">
    <citation type="submission" date="2014-09" db="EMBL/GenBank/DDBJ databases">
        <title>Vibrio variabilis JCM 19239. (C206) whole genome shotgun sequence.</title>
        <authorList>
            <person name="Sawabe T."/>
            <person name="Meirelles P."/>
            <person name="Nakanishi M."/>
            <person name="Sayaka M."/>
            <person name="Hattori M."/>
            <person name="Ohkuma M."/>
        </authorList>
    </citation>
    <scope>NUCLEOTIDE SEQUENCE [LARGE SCALE GENOMIC DNA]</scope>
    <source>
        <strain evidence="11">JCM 19239</strain>
    </source>
</reference>
<dbReference type="PANTHER" id="PTHR45765:SF1">
    <property type="entry name" value="METHIONINE--TRNA LIGASE, CYTOPLASMIC"/>
    <property type="match status" value="1"/>
</dbReference>
<dbReference type="InterPro" id="IPR015413">
    <property type="entry name" value="Methionyl/Leucyl_tRNA_Synth"/>
</dbReference>
<accession>A0ABQ0JEI8</accession>
<feature type="domain" description="Methionyl-tRNA synthetase anticodon-binding" evidence="9">
    <location>
        <begin position="81"/>
        <end position="206"/>
    </location>
</feature>
<dbReference type="Pfam" id="PF09334">
    <property type="entry name" value="tRNA-synt_1g"/>
    <property type="match status" value="1"/>
</dbReference>
<evidence type="ECO:0000259" key="8">
    <source>
        <dbReference type="Pfam" id="PF09334"/>
    </source>
</evidence>
<evidence type="ECO:0000256" key="2">
    <source>
        <dbReference type="ARBA" id="ARBA00022598"/>
    </source>
</evidence>
<dbReference type="InterPro" id="IPR009080">
    <property type="entry name" value="tRNAsynth_Ia_anticodon-bd"/>
</dbReference>
<dbReference type="SUPFAM" id="SSF52374">
    <property type="entry name" value="Nucleotidylyl transferase"/>
    <property type="match status" value="1"/>
</dbReference>
<dbReference type="Pfam" id="PF19303">
    <property type="entry name" value="Anticodon_3"/>
    <property type="match status" value="1"/>
</dbReference>
<comment type="caution">
    <text evidence="10">The sequence shown here is derived from an EMBL/GenBank/DDBJ whole genome shotgun (WGS) entry which is preliminary data.</text>
</comment>
<evidence type="ECO:0000256" key="5">
    <source>
        <dbReference type="ARBA" id="ARBA00022917"/>
    </source>
</evidence>
<evidence type="ECO:0000256" key="7">
    <source>
        <dbReference type="RuleBase" id="RU363039"/>
    </source>
</evidence>